<dbReference type="Pfam" id="PF00092">
    <property type="entry name" value="VWA"/>
    <property type="match status" value="1"/>
</dbReference>
<dbReference type="Gene3D" id="3.40.50.410">
    <property type="entry name" value="von Willebrand factor, type A domain"/>
    <property type="match status" value="1"/>
</dbReference>
<dbReference type="SUPFAM" id="SSF53300">
    <property type="entry name" value="vWA-like"/>
    <property type="match status" value="1"/>
</dbReference>
<dbReference type="GO" id="GO:0005615">
    <property type="term" value="C:extracellular space"/>
    <property type="evidence" value="ECO:0007669"/>
    <property type="project" value="TreeGrafter"/>
</dbReference>
<evidence type="ECO:0000313" key="7">
    <source>
        <dbReference type="Ensembl" id="ENSAMXP00000047403.1"/>
    </source>
</evidence>
<reference evidence="7" key="4">
    <citation type="submission" date="2025-09" db="UniProtKB">
        <authorList>
            <consortium name="Ensembl"/>
        </authorList>
    </citation>
    <scope>IDENTIFICATION</scope>
</reference>
<dbReference type="Ensembl" id="ENSAMXT00000035820.1">
    <property type="protein sequence ID" value="ENSAMXP00000047403.1"/>
    <property type="gene ID" value="ENSAMXG00000031154.1"/>
</dbReference>
<dbReference type="FunFam" id="3.40.50.410:FF:000026">
    <property type="entry name" value="Collagen, type VI, alpha 1"/>
    <property type="match status" value="1"/>
</dbReference>
<evidence type="ECO:0000313" key="8">
    <source>
        <dbReference type="Proteomes" id="UP000018467"/>
    </source>
</evidence>
<name>A0A3B1JYP1_ASTMX</name>
<dbReference type="InterPro" id="IPR036465">
    <property type="entry name" value="vWFA_dom_sf"/>
</dbReference>
<protein>
    <recommendedName>
        <fullName evidence="6">VWFA domain-containing protein</fullName>
    </recommendedName>
</protein>
<reference evidence="8" key="2">
    <citation type="journal article" date="2014" name="Nat. Commun.">
        <title>The cavefish genome reveals candidate genes for eye loss.</title>
        <authorList>
            <person name="McGaugh S.E."/>
            <person name="Gross J.B."/>
            <person name="Aken B."/>
            <person name="Blin M."/>
            <person name="Borowsky R."/>
            <person name="Chalopin D."/>
            <person name="Hinaux H."/>
            <person name="Jeffery W.R."/>
            <person name="Keene A."/>
            <person name="Ma L."/>
            <person name="Minx P."/>
            <person name="Murphy D."/>
            <person name="O'Quin K.E."/>
            <person name="Retaux S."/>
            <person name="Rohner N."/>
            <person name="Searle S.M."/>
            <person name="Stahl B.A."/>
            <person name="Tabin C."/>
            <person name="Volff J.N."/>
            <person name="Yoshizawa M."/>
            <person name="Warren W.C."/>
        </authorList>
    </citation>
    <scope>NUCLEOTIDE SEQUENCE [LARGE SCALE GENOMIC DNA]</scope>
    <source>
        <strain evidence="8">female</strain>
    </source>
</reference>
<comment type="subcellular location">
    <subcellularLocation>
        <location evidence="1">Secreted</location>
        <location evidence="1">Extracellular space</location>
        <location evidence="1">Extracellular matrix</location>
    </subcellularLocation>
</comment>
<dbReference type="InterPro" id="IPR050525">
    <property type="entry name" value="ECM_Assembly_Org"/>
</dbReference>
<reference evidence="7" key="3">
    <citation type="submission" date="2025-08" db="UniProtKB">
        <authorList>
            <consortium name="Ensembl"/>
        </authorList>
    </citation>
    <scope>IDENTIFICATION</scope>
</reference>
<dbReference type="Bgee" id="ENSAMXG00000031154">
    <property type="expression patterns" value="Expressed in embryo"/>
</dbReference>
<organism evidence="7 8">
    <name type="scientific">Astyanax mexicanus</name>
    <name type="common">Blind cave fish</name>
    <name type="synonym">Astyanax fasciatus mexicanus</name>
    <dbReference type="NCBI Taxonomy" id="7994"/>
    <lineage>
        <taxon>Eukaryota</taxon>
        <taxon>Metazoa</taxon>
        <taxon>Chordata</taxon>
        <taxon>Craniata</taxon>
        <taxon>Vertebrata</taxon>
        <taxon>Euteleostomi</taxon>
        <taxon>Actinopterygii</taxon>
        <taxon>Neopterygii</taxon>
        <taxon>Teleostei</taxon>
        <taxon>Ostariophysi</taxon>
        <taxon>Characiformes</taxon>
        <taxon>Characoidei</taxon>
        <taxon>Acestrorhamphidae</taxon>
        <taxon>Acestrorhamphinae</taxon>
        <taxon>Astyanax</taxon>
    </lineage>
</organism>
<dbReference type="InterPro" id="IPR002035">
    <property type="entry name" value="VWF_A"/>
</dbReference>
<dbReference type="InParanoid" id="A0A3B1JYP1"/>
<keyword evidence="4" id="KW-0677">Repeat</keyword>
<dbReference type="AlphaFoldDB" id="A0A3B1JYP1"/>
<evidence type="ECO:0000256" key="4">
    <source>
        <dbReference type="ARBA" id="ARBA00022737"/>
    </source>
</evidence>
<evidence type="ECO:0000256" key="5">
    <source>
        <dbReference type="ARBA" id="ARBA00022889"/>
    </source>
</evidence>
<keyword evidence="3" id="KW-0272">Extracellular matrix</keyword>
<dbReference type="PANTHER" id="PTHR24020">
    <property type="entry name" value="COLLAGEN ALPHA"/>
    <property type="match status" value="1"/>
</dbReference>
<sequence length="275" mass="30313">MHTTTNLNSAHWKSTLGEPGWPWKRSVCSRSSCRCSCWLNGGSCLANVYFAIDTSESVAMARFPWGSLVSKLIDFLSLFVERLEQSSQLPRKIQWAYGGLHFSSHVEVFSPIVQNPSPFLARARAIRYIGKGTFIDCALRNVTEQVRLRSPVRPVLQYAVVLTDGHMTGSPCGGVQEAAEAAKAAGIKIFVVATNQETVEGELRLIASSPAAKYRKDYQAFPSAQQQEAVNRITSAMVSVVGPGKCRVTVTRLSTAIFYFTILYSRGEKVRLLTV</sequence>
<evidence type="ECO:0000256" key="2">
    <source>
        <dbReference type="ARBA" id="ARBA00022525"/>
    </source>
</evidence>
<dbReference type="Proteomes" id="UP000018467">
    <property type="component" value="Unassembled WGS sequence"/>
</dbReference>
<dbReference type="GO" id="GO:0007155">
    <property type="term" value="P:cell adhesion"/>
    <property type="evidence" value="ECO:0007669"/>
    <property type="project" value="UniProtKB-KW"/>
</dbReference>
<accession>A0A3B1JYP1</accession>
<dbReference type="PANTHER" id="PTHR24020:SF29">
    <property type="entry name" value="COLLAGEN ALPHA-2(VI) CHAIN"/>
    <property type="match status" value="1"/>
</dbReference>
<keyword evidence="5" id="KW-0130">Cell adhesion</keyword>
<dbReference type="PROSITE" id="PS50234">
    <property type="entry name" value="VWFA"/>
    <property type="match status" value="1"/>
</dbReference>
<feature type="domain" description="VWFA" evidence="6">
    <location>
        <begin position="47"/>
        <end position="237"/>
    </location>
</feature>
<proteinExistence type="predicted"/>
<keyword evidence="8" id="KW-1185">Reference proteome</keyword>
<evidence type="ECO:0000259" key="6">
    <source>
        <dbReference type="PROSITE" id="PS50234"/>
    </source>
</evidence>
<dbReference type="STRING" id="7994.ENSAMXP00000047403"/>
<dbReference type="SMART" id="SM00327">
    <property type="entry name" value="VWA"/>
    <property type="match status" value="1"/>
</dbReference>
<keyword evidence="2" id="KW-0964">Secreted</keyword>
<dbReference type="GeneTree" id="ENSGT01030000235116"/>
<reference evidence="8" key="1">
    <citation type="submission" date="2013-03" db="EMBL/GenBank/DDBJ databases">
        <authorList>
            <person name="Jeffery W."/>
            <person name="Warren W."/>
            <person name="Wilson R.K."/>
        </authorList>
    </citation>
    <scope>NUCLEOTIDE SEQUENCE</scope>
    <source>
        <strain evidence="8">female</strain>
    </source>
</reference>
<evidence type="ECO:0000256" key="3">
    <source>
        <dbReference type="ARBA" id="ARBA00022530"/>
    </source>
</evidence>
<evidence type="ECO:0000256" key="1">
    <source>
        <dbReference type="ARBA" id="ARBA00004498"/>
    </source>
</evidence>